<dbReference type="Proteomes" id="UP001175227">
    <property type="component" value="Unassembled WGS sequence"/>
</dbReference>
<protein>
    <submittedName>
        <fullName evidence="1">Uncharacterized protein</fullName>
    </submittedName>
</protein>
<sequence>MPINYYHLRVGFPQRDRVFGAPGRRTRRSNLLAGEFPGSVLRAARQRYARELRREFVVCLSLFTGWHSSDHYHDNHYTLRGYNHTGWLVITIEMEGGNSGAVYTYGPRDWWRWLRTAPGGRRSELEARFFFKPVDHVEVI</sequence>
<evidence type="ECO:0000313" key="2">
    <source>
        <dbReference type="Proteomes" id="UP001175227"/>
    </source>
</evidence>
<dbReference type="AlphaFoldDB" id="A0AA39U9M3"/>
<proteinExistence type="predicted"/>
<evidence type="ECO:0000313" key="1">
    <source>
        <dbReference type="EMBL" id="KAK0470715.1"/>
    </source>
</evidence>
<dbReference type="EMBL" id="JAUEPR010000059">
    <property type="protein sequence ID" value="KAK0470715.1"/>
    <property type="molecule type" value="Genomic_DNA"/>
</dbReference>
<organism evidence="1 2">
    <name type="scientific">Armillaria novae-zelandiae</name>
    <dbReference type="NCBI Taxonomy" id="153914"/>
    <lineage>
        <taxon>Eukaryota</taxon>
        <taxon>Fungi</taxon>
        <taxon>Dikarya</taxon>
        <taxon>Basidiomycota</taxon>
        <taxon>Agaricomycotina</taxon>
        <taxon>Agaricomycetes</taxon>
        <taxon>Agaricomycetidae</taxon>
        <taxon>Agaricales</taxon>
        <taxon>Marasmiineae</taxon>
        <taxon>Physalacriaceae</taxon>
        <taxon>Armillaria</taxon>
    </lineage>
</organism>
<gene>
    <name evidence="1" type="ORF">IW261DRAFT_1572709</name>
</gene>
<keyword evidence="2" id="KW-1185">Reference proteome</keyword>
<accession>A0AA39U9M3</accession>
<name>A0AA39U9M3_9AGAR</name>
<reference evidence="1" key="1">
    <citation type="submission" date="2023-06" db="EMBL/GenBank/DDBJ databases">
        <authorList>
            <consortium name="Lawrence Berkeley National Laboratory"/>
            <person name="Ahrendt S."/>
            <person name="Sahu N."/>
            <person name="Indic B."/>
            <person name="Wong-Bajracharya J."/>
            <person name="Merenyi Z."/>
            <person name="Ke H.-M."/>
            <person name="Monk M."/>
            <person name="Kocsube S."/>
            <person name="Drula E."/>
            <person name="Lipzen A."/>
            <person name="Balint B."/>
            <person name="Henrissat B."/>
            <person name="Andreopoulos B."/>
            <person name="Martin F.M."/>
            <person name="Harder C.B."/>
            <person name="Rigling D."/>
            <person name="Ford K.L."/>
            <person name="Foster G.D."/>
            <person name="Pangilinan J."/>
            <person name="Papanicolaou A."/>
            <person name="Barry K."/>
            <person name="LaButti K."/>
            <person name="Viragh M."/>
            <person name="Koriabine M."/>
            <person name="Yan M."/>
            <person name="Riley R."/>
            <person name="Champramary S."/>
            <person name="Plett K.L."/>
            <person name="Tsai I.J."/>
            <person name="Slot J."/>
            <person name="Sipos G."/>
            <person name="Plett J."/>
            <person name="Nagy L.G."/>
            <person name="Grigoriev I.V."/>
        </authorList>
    </citation>
    <scope>NUCLEOTIDE SEQUENCE</scope>
    <source>
        <strain evidence="1">ICMP 16352</strain>
    </source>
</reference>
<comment type="caution">
    <text evidence="1">The sequence shown here is derived from an EMBL/GenBank/DDBJ whole genome shotgun (WGS) entry which is preliminary data.</text>
</comment>